<evidence type="ECO:0000256" key="2">
    <source>
        <dbReference type="ARBA" id="ARBA00023015"/>
    </source>
</evidence>
<organism evidence="6 7">
    <name type="scientific">Aquimonas voraii</name>
    <dbReference type="NCBI Taxonomy" id="265719"/>
    <lineage>
        <taxon>Bacteria</taxon>
        <taxon>Pseudomonadati</taxon>
        <taxon>Pseudomonadota</taxon>
        <taxon>Gammaproteobacteria</taxon>
        <taxon>Lysobacterales</taxon>
        <taxon>Lysobacteraceae</taxon>
        <taxon>Aquimonas</taxon>
    </lineage>
</organism>
<keyword evidence="7" id="KW-1185">Reference proteome</keyword>
<dbReference type="NCBIfam" id="TIGR02999">
    <property type="entry name" value="Sig-70_X6"/>
    <property type="match status" value="1"/>
</dbReference>
<sequence>MSQHITRLLQQASEGDRHAFDALMPLVYEPLRRIARGQIASEGRAQTLSTTALVHEAWLGLSNAGEVGWQDQNHFYRYAARAMRNILIDAARARQAQKRGSGAEHLDVDEVALPISEASSGDLLALDEALQKLAEVNPRLAQVVELRFFAGLEVEQVGEVLGIHARSVVRDWRRARALLAQMLDAEALPD</sequence>
<keyword evidence="4" id="KW-0804">Transcription</keyword>
<evidence type="ECO:0000256" key="3">
    <source>
        <dbReference type="ARBA" id="ARBA00023082"/>
    </source>
</evidence>
<dbReference type="STRING" id="265719.SAMN04488509_10375"/>
<dbReference type="InterPro" id="IPR036388">
    <property type="entry name" value="WH-like_DNA-bd_sf"/>
</dbReference>
<dbReference type="InterPro" id="IPR053812">
    <property type="entry name" value="HTH_Sigma70_ECF-like"/>
</dbReference>
<proteinExistence type="inferred from homology"/>
<dbReference type="Gene3D" id="1.10.10.10">
    <property type="entry name" value="Winged helix-like DNA-binding domain superfamily/Winged helix DNA-binding domain"/>
    <property type="match status" value="1"/>
</dbReference>
<dbReference type="Gene3D" id="1.10.1740.10">
    <property type="match status" value="1"/>
</dbReference>
<dbReference type="SUPFAM" id="SSF88946">
    <property type="entry name" value="Sigma2 domain of RNA polymerase sigma factors"/>
    <property type="match status" value="1"/>
</dbReference>
<dbReference type="Proteomes" id="UP000199603">
    <property type="component" value="Unassembled WGS sequence"/>
</dbReference>
<dbReference type="PANTHER" id="PTHR43133:SF39">
    <property type="entry name" value="SIMILAR TO RNA POLYMERASE SIGMA-E FACTOR"/>
    <property type="match status" value="1"/>
</dbReference>
<dbReference type="Pfam" id="PF07638">
    <property type="entry name" value="Sigma70_ECF"/>
    <property type="match status" value="1"/>
</dbReference>
<dbReference type="PANTHER" id="PTHR43133">
    <property type="entry name" value="RNA POLYMERASE ECF-TYPE SIGMA FACTO"/>
    <property type="match status" value="1"/>
</dbReference>
<evidence type="ECO:0000256" key="4">
    <source>
        <dbReference type="ARBA" id="ARBA00023163"/>
    </source>
</evidence>
<dbReference type="InterPro" id="IPR013324">
    <property type="entry name" value="RNA_pol_sigma_r3/r4-like"/>
</dbReference>
<evidence type="ECO:0000313" key="7">
    <source>
        <dbReference type="Proteomes" id="UP000199603"/>
    </source>
</evidence>
<dbReference type="InterPro" id="IPR011517">
    <property type="entry name" value="RNA_pol_sigma70_ECF-like"/>
</dbReference>
<dbReference type="AlphaFoldDB" id="A0A1G6VGH5"/>
<dbReference type="GO" id="GO:0016987">
    <property type="term" value="F:sigma factor activity"/>
    <property type="evidence" value="ECO:0007669"/>
    <property type="project" value="UniProtKB-KW"/>
</dbReference>
<keyword evidence="2" id="KW-0805">Transcription regulation</keyword>
<dbReference type="OrthoDB" id="128473at2"/>
<dbReference type="EMBL" id="FNAG01000003">
    <property type="protein sequence ID" value="SDD52752.1"/>
    <property type="molecule type" value="Genomic_DNA"/>
</dbReference>
<dbReference type="NCBIfam" id="TIGR02937">
    <property type="entry name" value="sigma70-ECF"/>
    <property type="match status" value="1"/>
</dbReference>
<keyword evidence="3" id="KW-0731">Sigma factor</keyword>
<dbReference type="InterPro" id="IPR014284">
    <property type="entry name" value="RNA_pol_sigma-70_dom"/>
</dbReference>
<dbReference type="InterPro" id="IPR039425">
    <property type="entry name" value="RNA_pol_sigma-70-like"/>
</dbReference>
<protein>
    <submittedName>
        <fullName evidence="6">RNA polymerase, sigma subunit, ECF family</fullName>
    </submittedName>
</protein>
<dbReference type="InterPro" id="IPR013325">
    <property type="entry name" value="RNA_pol_sigma_r2"/>
</dbReference>
<dbReference type="RefSeq" id="WP_091241101.1">
    <property type="nucleotide sequence ID" value="NZ_FNAG01000003.1"/>
</dbReference>
<gene>
    <name evidence="6" type="ORF">SAMN04488509_10375</name>
</gene>
<comment type="similarity">
    <text evidence="1">Belongs to the sigma-70 factor family. ECF subfamily.</text>
</comment>
<evidence type="ECO:0000259" key="5">
    <source>
        <dbReference type="Pfam" id="PF07638"/>
    </source>
</evidence>
<evidence type="ECO:0000313" key="6">
    <source>
        <dbReference type="EMBL" id="SDD52752.1"/>
    </source>
</evidence>
<dbReference type="SUPFAM" id="SSF88659">
    <property type="entry name" value="Sigma3 and sigma4 domains of RNA polymerase sigma factors"/>
    <property type="match status" value="1"/>
</dbReference>
<evidence type="ECO:0000256" key="1">
    <source>
        <dbReference type="ARBA" id="ARBA00010641"/>
    </source>
</evidence>
<feature type="domain" description="RNA polymerase sigma-70 ECF-like HTH" evidence="5">
    <location>
        <begin position="3"/>
        <end position="183"/>
    </location>
</feature>
<accession>A0A1G6VGH5</accession>
<reference evidence="6 7" key="1">
    <citation type="submission" date="2016-10" db="EMBL/GenBank/DDBJ databases">
        <authorList>
            <person name="de Groot N.N."/>
        </authorList>
    </citation>
    <scope>NUCLEOTIDE SEQUENCE [LARGE SCALE GENOMIC DNA]</scope>
    <source>
        <strain evidence="6 7">DSM 16957</strain>
    </source>
</reference>
<name>A0A1G6VGH5_9GAMM</name>
<dbReference type="GO" id="GO:0006352">
    <property type="term" value="P:DNA-templated transcription initiation"/>
    <property type="evidence" value="ECO:0007669"/>
    <property type="project" value="InterPro"/>
</dbReference>